<reference evidence="1 2" key="1">
    <citation type="journal article" date="2016" name="Front. Microbiol.">
        <title>Genome and transcriptome sequences reveal the specific parasitism of the nematophagous Purpureocillium lilacinum 36-1.</title>
        <authorList>
            <person name="Xie J."/>
            <person name="Li S."/>
            <person name="Mo C."/>
            <person name="Xiao X."/>
            <person name="Peng D."/>
            <person name="Wang G."/>
            <person name="Xiao Y."/>
        </authorList>
    </citation>
    <scope>NUCLEOTIDE SEQUENCE [LARGE SCALE GENOMIC DNA]</scope>
    <source>
        <strain evidence="1 2">36-1</strain>
    </source>
</reference>
<dbReference type="AlphaFoldDB" id="A0A2U3E7L5"/>
<proteinExistence type="predicted"/>
<dbReference type="Proteomes" id="UP000245956">
    <property type="component" value="Unassembled WGS sequence"/>
</dbReference>
<organism evidence="1 2">
    <name type="scientific">Purpureocillium lilacinum</name>
    <name type="common">Paecilomyces lilacinus</name>
    <dbReference type="NCBI Taxonomy" id="33203"/>
    <lineage>
        <taxon>Eukaryota</taxon>
        <taxon>Fungi</taxon>
        <taxon>Dikarya</taxon>
        <taxon>Ascomycota</taxon>
        <taxon>Pezizomycotina</taxon>
        <taxon>Sordariomycetes</taxon>
        <taxon>Hypocreomycetidae</taxon>
        <taxon>Hypocreales</taxon>
        <taxon>Ophiocordycipitaceae</taxon>
        <taxon>Purpureocillium</taxon>
    </lineage>
</organism>
<gene>
    <name evidence="1" type="ORF">PCL_12914</name>
</gene>
<comment type="caution">
    <text evidence="1">The sequence shown here is derived from an EMBL/GenBank/DDBJ whole genome shotgun (WGS) entry which is preliminary data.</text>
</comment>
<accession>A0A2U3E7L5</accession>
<name>A0A2U3E7L5_PURLI</name>
<evidence type="ECO:0000313" key="2">
    <source>
        <dbReference type="Proteomes" id="UP000245956"/>
    </source>
</evidence>
<sequence>MLLPPPPCRLDEARPCQVAKLVGSSNTAEAQRYQNLYEERLNKTRLCHAIVPERCYVLMLRTLGILSLAYCRWPFVSVPGLPLNSGGTLSALSSTRQVHLRITKAQVTIPCFDSGLSIWVDEPTHRVGQGELPCGADMQDSLLPGAGSNLGT</sequence>
<dbReference type="EMBL" id="LCWV01000009">
    <property type="protein sequence ID" value="PWI70515.1"/>
    <property type="molecule type" value="Genomic_DNA"/>
</dbReference>
<protein>
    <submittedName>
        <fullName evidence="1">Uncharacterized protein</fullName>
    </submittedName>
</protein>
<evidence type="ECO:0000313" key="1">
    <source>
        <dbReference type="EMBL" id="PWI70515.1"/>
    </source>
</evidence>